<feature type="transmembrane region" description="Helical" evidence="1">
    <location>
        <begin position="252"/>
        <end position="275"/>
    </location>
</feature>
<keyword evidence="3" id="KW-1185">Reference proteome</keyword>
<keyword evidence="1" id="KW-0812">Transmembrane</keyword>
<feature type="transmembrane region" description="Helical" evidence="1">
    <location>
        <begin position="145"/>
        <end position="163"/>
    </location>
</feature>
<sequence length="287" mass="32093">MEPFLWLGAFALCVALHLVVHPQARLFRDALAWLGRHPAPFLWLMASLMVHEAWSLRTGDPPPPVMAHALSPWPDVFFDLAARGWQRFAMLFHQAIYPPPFLAGTVPGAILMGLFSAAGQMWLCCYFIASRESLLSDAALRPALARWRTILVLAVIHAAWWWMAERTDATTRTVREWLMPQFLVFLAPLPLAAAAARVDFLKAGAVATRWWGRAWLPMLMFALTAVPLLVLLEFALHVLPSVLPPARMVTRLLVASILEASLHSWLFVSAALLLLRGGYLDKEPSHV</sequence>
<organism evidence="2 3">
    <name type="scientific">Roseimicrobium gellanilyticum</name>
    <dbReference type="NCBI Taxonomy" id="748857"/>
    <lineage>
        <taxon>Bacteria</taxon>
        <taxon>Pseudomonadati</taxon>
        <taxon>Verrucomicrobiota</taxon>
        <taxon>Verrucomicrobiia</taxon>
        <taxon>Verrucomicrobiales</taxon>
        <taxon>Verrucomicrobiaceae</taxon>
        <taxon>Roseimicrobium</taxon>
    </lineage>
</organism>
<reference evidence="2 3" key="1">
    <citation type="submission" date="2018-06" db="EMBL/GenBank/DDBJ databases">
        <title>Genomic Encyclopedia of Type Strains, Phase IV (KMG-IV): sequencing the most valuable type-strain genomes for metagenomic binning, comparative biology and taxonomic classification.</title>
        <authorList>
            <person name="Goeker M."/>
        </authorList>
    </citation>
    <scope>NUCLEOTIDE SEQUENCE [LARGE SCALE GENOMIC DNA]</scope>
    <source>
        <strain evidence="2 3">DSM 25532</strain>
    </source>
</reference>
<dbReference type="AlphaFoldDB" id="A0A366HTU5"/>
<dbReference type="EMBL" id="QNRR01000001">
    <property type="protein sequence ID" value="RBP47706.1"/>
    <property type="molecule type" value="Genomic_DNA"/>
</dbReference>
<dbReference type="RefSeq" id="WP_170156797.1">
    <property type="nucleotide sequence ID" value="NZ_QNRR01000001.1"/>
</dbReference>
<proteinExistence type="predicted"/>
<evidence type="ECO:0000313" key="2">
    <source>
        <dbReference type="EMBL" id="RBP47706.1"/>
    </source>
</evidence>
<dbReference type="Proteomes" id="UP000253426">
    <property type="component" value="Unassembled WGS sequence"/>
</dbReference>
<feature type="transmembrane region" description="Helical" evidence="1">
    <location>
        <begin position="210"/>
        <end position="232"/>
    </location>
</feature>
<name>A0A366HTU5_9BACT</name>
<protein>
    <submittedName>
        <fullName evidence="2">Uncharacterized protein</fullName>
    </submittedName>
</protein>
<keyword evidence="1" id="KW-1133">Transmembrane helix</keyword>
<accession>A0A366HTU5</accession>
<gene>
    <name evidence="2" type="ORF">DES53_101505</name>
</gene>
<evidence type="ECO:0000313" key="3">
    <source>
        <dbReference type="Proteomes" id="UP000253426"/>
    </source>
</evidence>
<feature type="transmembrane region" description="Helical" evidence="1">
    <location>
        <begin position="178"/>
        <end position="198"/>
    </location>
</feature>
<keyword evidence="1" id="KW-0472">Membrane</keyword>
<comment type="caution">
    <text evidence="2">The sequence shown here is derived from an EMBL/GenBank/DDBJ whole genome shotgun (WGS) entry which is preliminary data.</text>
</comment>
<evidence type="ECO:0000256" key="1">
    <source>
        <dbReference type="SAM" id="Phobius"/>
    </source>
</evidence>